<dbReference type="OrthoDB" id="2328924at2759"/>
<evidence type="ECO:0000313" key="2">
    <source>
        <dbReference type="EMBL" id="OAF63021.1"/>
    </source>
</evidence>
<accession>A0A177ANU6</accession>
<feature type="region of interest" description="Disordered" evidence="1">
    <location>
        <begin position="126"/>
        <end position="171"/>
    </location>
</feature>
<evidence type="ECO:0000256" key="1">
    <source>
        <dbReference type="SAM" id="MobiDB-lite"/>
    </source>
</evidence>
<reference evidence="2" key="1">
    <citation type="submission" date="2016-03" db="EMBL/GenBank/DDBJ databases">
        <title>Updated assembly of Pseudogymnoascus destructans, the fungus causing white-nose syndrome of bats.</title>
        <authorList>
            <person name="Palmer J.M."/>
            <person name="Drees K.P."/>
            <person name="Foster J.T."/>
            <person name="Lindner D.L."/>
        </authorList>
    </citation>
    <scope>NUCLEOTIDE SEQUENCE [LARGE SCALE GENOMIC DNA]</scope>
    <source>
        <strain evidence="2">20631-21</strain>
    </source>
</reference>
<dbReference type="RefSeq" id="XP_024328291.1">
    <property type="nucleotide sequence ID" value="XM_024464265.1"/>
</dbReference>
<organism evidence="2">
    <name type="scientific">Pseudogymnoascus destructans</name>
    <dbReference type="NCBI Taxonomy" id="655981"/>
    <lineage>
        <taxon>Eukaryota</taxon>
        <taxon>Fungi</taxon>
        <taxon>Dikarya</taxon>
        <taxon>Ascomycota</taxon>
        <taxon>Pezizomycotina</taxon>
        <taxon>Leotiomycetes</taxon>
        <taxon>Thelebolales</taxon>
        <taxon>Thelebolaceae</taxon>
        <taxon>Pseudogymnoascus</taxon>
    </lineage>
</organism>
<dbReference type="VEuPathDB" id="FungiDB:GMDG_00686"/>
<proteinExistence type="predicted"/>
<name>A0A177ANU6_9PEZI</name>
<dbReference type="AlphaFoldDB" id="A0A177ANU6"/>
<dbReference type="eggNOG" id="ENOG502SCSP">
    <property type="taxonomic scope" value="Eukaryota"/>
</dbReference>
<sequence>MFENSTPSPPSSIFSLSTSNKYSHITSYFQNWADTALLEPGTSPQEGIFNSSENPLHHGGIGAGDLPLSEKEVETLISSHHLDSYLHFLDNPTLRQMVRDIMDWKKELLLRRTMFDYIVWKPKQPIPTTLHHPPPDTNPPQSPSRAGESGCAKGEVVFDGAAEGDGVGEVD</sequence>
<dbReference type="EMBL" id="KV441386">
    <property type="protein sequence ID" value="OAF63021.1"/>
    <property type="molecule type" value="Genomic_DNA"/>
</dbReference>
<dbReference type="Proteomes" id="UP000077154">
    <property type="component" value="Unassembled WGS sequence"/>
</dbReference>
<dbReference type="GeneID" id="36283670"/>
<protein>
    <submittedName>
        <fullName evidence="2">Uncharacterized protein</fullName>
    </submittedName>
</protein>
<gene>
    <name evidence="2" type="ORF">VC83_00575</name>
</gene>